<keyword evidence="4" id="KW-1185">Reference proteome</keyword>
<dbReference type="AlphaFoldDB" id="A0AAN7VRV2"/>
<dbReference type="SUPFAM" id="SSF51735">
    <property type="entry name" value="NAD(P)-binding Rossmann-fold domains"/>
    <property type="match status" value="1"/>
</dbReference>
<dbReference type="EMBL" id="JAVRBK010000001">
    <property type="protein sequence ID" value="KAK5649539.1"/>
    <property type="molecule type" value="Genomic_DNA"/>
</dbReference>
<evidence type="ECO:0000313" key="4">
    <source>
        <dbReference type="Proteomes" id="UP001329430"/>
    </source>
</evidence>
<comment type="caution">
    <text evidence="3">The sequence shown here is derived from an EMBL/GenBank/DDBJ whole genome shotgun (WGS) entry which is preliminary data.</text>
</comment>
<sequence>MTMIRQYYLRKFGRNLQTLKHYSSNSNGRFVGKNVVITASTQGIGLATARKFAQEGAKVIICSRKQDNVDNALETLNKDGLDVKGLVCHIGKQEDRNKLLHEASTLGGIDVLVQNAGANPIPGPMIKCSESLWDKIFDINLKASFFLAKESLPLIMKRKGGSIIFMASVAAYVPIENIGLYGVSKTALLGLTKSMANEFAQYNVRVNCVAPGFIKTKFGKMLLQDNRLSTVPLNRFGEPDDIASVITFLASNDANYITGETVAITGGHIGRL</sequence>
<dbReference type="FunFam" id="3.40.50.720:FF:000084">
    <property type="entry name" value="Short-chain dehydrogenase reductase"/>
    <property type="match status" value="1"/>
</dbReference>
<organism evidence="3 4">
    <name type="scientific">Pyrocoelia pectoralis</name>
    <dbReference type="NCBI Taxonomy" id="417401"/>
    <lineage>
        <taxon>Eukaryota</taxon>
        <taxon>Metazoa</taxon>
        <taxon>Ecdysozoa</taxon>
        <taxon>Arthropoda</taxon>
        <taxon>Hexapoda</taxon>
        <taxon>Insecta</taxon>
        <taxon>Pterygota</taxon>
        <taxon>Neoptera</taxon>
        <taxon>Endopterygota</taxon>
        <taxon>Coleoptera</taxon>
        <taxon>Polyphaga</taxon>
        <taxon>Elateriformia</taxon>
        <taxon>Elateroidea</taxon>
        <taxon>Lampyridae</taxon>
        <taxon>Lampyrinae</taxon>
        <taxon>Pyrocoelia</taxon>
    </lineage>
</organism>
<dbReference type="GO" id="GO:0004090">
    <property type="term" value="F:carbonyl reductase (NADPH) activity"/>
    <property type="evidence" value="ECO:0007669"/>
    <property type="project" value="TreeGrafter"/>
</dbReference>
<proteinExistence type="inferred from homology"/>
<keyword evidence="2" id="KW-0560">Oxidoreductase</keyword>
<dbReference type="PANTHER" id="PTHR43943">
    <property type="entry name" value="DEHYDROGENASE/REDUCTASE (SDR FAMILY) MEMBER 4"/>
    <property type="match status" value="1"/>
</dbReference>
<gene>
    <name evidence="3" type="ORF">RI129_000568</name>
</gene>
<dbReference type="Gene3D" id="3.40.50.720">
    <property type="entry name" value="NAD(P)-binding Rossmann-like Domain"/>
    <property type="match status" value="1"/>
</dbReference>
<reference evidence="3 4" key="1">
    <citation type="journal article" date="2024" name="Insects">
        <title>An Improved Chromosome-Level Genome Assembly of the Firefly Pyrocoelia pectoralis.</title>
        <authorList>
            <person name="Fu X."/>
            <person name="Meyer-Rochow V.B."/>
            <person name="Ballantyne L."/>
            <person name="Zhu X."/>
        </authorList>
    </citation>
    <scope>NUCLEOTIDE SEQUENCE [LARGE SCALE GENOMIC DNA]</scope>
    <source>
        <strain evidence="3">XCY_ONT2</strain>
    </source>
</reference>
<accession>A0AAN7VRV2</accession>
<protein>
    <recommendedName>
        <fullName evidence="5">Dehydrogenase/reductase SDR family member 4</fullName>
    </recommendedName>
</protein>
<dbReference type="InterPro" id="IPR020904">
    <property type="entry name" value="Sc_DH/Rdtase_CS"/>
</dbReference>
<dbReference type="InterPro" id="IPR036291">
    <property type="entry name" value="NAD(P)-bd_dom_sf"/>
</dbReference>
<dbReference type="NCBIfam" id="NF005559">
    <property type="entry name" value="PRK07231.1"/>
    <property type="match status" value="1"/>
</dbReference>
<evidence type="ECO:0008006" key="5">
    <source>
        <dbReference type="Google" id="ProtNLM"/>
    </source>
</evidence>
<evidence type="ECO:0000256" key="1">
    <source>
        <dbReference type="ARBA" id="ARBA00006484"/>
    </source>
</evidence>
<dbReference type="Pfam" id="PF13561">
    <property type="entry name" value="adh_short_C2"/>
    <property type="match status" value="1"/>
</dbReference>
<dbReference type="PRINTS" id="PR00080">
    <property type="entry name" value="SDRFAMILY"/>
</dbReference>
<evidence type="ECO:0000256" key="2">
    <source>
        <dbReference type="ARBA" id="ARBA00023002"/>
    </source>
</evidence>
<dbReference type="InterPro" id="IPR002347">
    <property type="entry name" value="SDR_fam"/>
</dbReference>
<dbReference type="PROSITE" id="PS00061">
    <property type="entry name" value="ADH_SHORT"/>
    <property type="match status" value="1"/>
</dbReference>
<dbReference type="Proteomes" id="UP001329430">
    <property type="component" value="Chromosome 1"/>
</dbReference>
<dbReference type="PANTHER" id="PTHR43943:SF2">
    <property type="entry name" value="DEHYDROGENASE_REDUCTASE 4"/>
    <property type="match status" value="1"/>
</dbReference>
<name>A0AAN7VRV2_9COLE</name>
<dbReference type="PRINTS" id="PR00081">
    <property type="entry name" value="GDHRDH"/>
</dbReference>
<evidence type="ECO:0000313" key="3">
    <source>
        <dbReference type="EMBL" id="KAK5649539.1"/>
    </source>
</evidence>
<comment type="similarity">
    <text evidence="1">Belongs to the short-chain dehydrogenases/reductases (SDR) family.</text>
</comment>